<protein>
    <submittedName>
        <fullName evidence="3">Uncharacterized protein</fullName>
    </submittedName>
</protein>
<accession>A0A812EH66</accession>
<evidence type="ECO:0000313" key="4">
    <source>
        <dbReference type="Proteomes" id="UP000597762"/>
    </source>
</evidence>
<evidence type="ECO:0000256" key="2">
    <source>
        <dbReference type="SAM" id="SignalP"/>
    </source>
</evidence>
<gene>
    <name evidence="3" type="ORF">SPHA_71208</name>
</gene>
<feature type="transmembrane region" description="Helical" evidence="1">
    <location>
        <begin position="69"/>
        <end position="87"/>
    </location>
</feature>
<feature type="signal peptide" evidence="2">
    <location>
        <begin position="1"/>
        <end position="29"/>
    </location>
</feature>
<organism evidence="3 4">
    <name type="scientific">Acanthosepion pharaonis</name>
    <name type="common">Pharaoh cuttlefish</name>
    <name type="synonym">Sepia pharaonis</name>
    <dbReference type="NCBI Taxonomy" id="158019"/>
    <lineage>
        <taxon>Eukaryota</taxon>
        <taxon>Metazoa</taxon>
        <taxon>Spiralia</taxon>
        <taxon>Lophotrochozoa</taxon>
        <taxon>Mollusca</taxon>
        <taxon>Cephalopoda</taxon>
        <taxon>Coleoidea</taxon>
        <taxon>Decapodiformes</taxon>
        <taxon>Sepiida</taxon>
        <taxon>Sepiina</taxon>
        <taxon>Sepiidae</taxon>
        <taxon>Acanthosepion</taxon>
    </lineage>
</organism>
<evidence type="ECO:0000313" key="3">
    <source>
        <dbReference type="EMBL" id="CAE1321002.1"/>
    </source>
</evidence>
<dbReference type="EMBL" id="CAHIKZ030005210">
    <property type="protein sequence ID" value="CAE1321002.1"/>
    <property type="molecule type" value="Genomic_DNA"/>
</dbReference>
<keyword evidence="4" id="KW-1185">Reference proteome</keyword>
<feature type="transmembrane region" description="Helical" evidence="1">
    <location>
        <begin position="208"/>
        <end position="231"/>
    </location>
</feature>
<keyword evidence="1" id="KW-0472">Membrane</keyword>
<keyword evidence="1" id="KW-1133">Transmembrane helix</keyword>
<evidence type="ECO:0000256" key="1">
    <source>
        <dbReference type="SAM" id="Phobius"/>
    </source>
</evidence>
<reference evidence="3" key="1">
    <citation type="submission" date="2021-01" db="EMBL/GenBank/DDBJ databases">
        <authorList>
            <person name="Li R."/>
            <person name="Bekaert M."/>
        </authorList>
    </citation>
    <scope>NUCLEOTIDE SEQUENCE</scope>
    <source>
        <strain evidence="3">Farmed</strain>
    </source>
</reference>
<comment type="caution">
    <text evidence="3">The sequence shown here is derived from an EMBL/GenBank/DDBJ whole genome shotgun (WGS) entry which is preliminary data.</text>
</comment>
<sequence length="276" mass="31169">MKTMLSGKPSPSSPLFLCLFLSLPWRSSTFYSSSTITTTFFSLPVHHPFLILSAPNTQNRAARTRARTLLFLFARLSSPSFSSHLIIISPPPLAHLHVVGKWSSSQVVYICVFMRASLSLSLSSPPHFYNLSFRPPSLNIFSPPLSLFFIVYLSRTPKIYFIFLSLSPEQLDSPLLFATHPDQCFSQASLMWPLCSCFVRPNPHLCVFLSLFFSLWFPFFFFLSLSLSLSLSPISTLIPDKSQSLCCMLLSFSLGRLSEESLCAGRWRGDNHYRSP</sequence>
<keyword evidence="1" id="KW-0812">Transmembrane</keyword>
<name>A0A812EH66_ACAPH</name>
<feature type="chain" id="PRO_5033015655" evidence="2">
    <location>
        <begin position="30"/>
        <end position="276"/>
    </location>
</feature>
<dbReference type="AlphaFoldDB" id="A0A812EH66"/>
<dbReference type="Proteomes" id="UP000597762">
    <property type="component" value="Unassembled WGS sequence"/>
</dbReference>
<keyword evidence="2" id="KW-0732">Signal</keyword>
<proteinExistence type="predicted"/>